<sequence length="214" mass="24919">MFLLVCVRLYINYRLKENLCVGIMAYKKVDSECRLFKEEWAWKYFFTEYNCKPVCLICNEAVVVFKDFNLARHFNTKHSKTKYAVMNDAEKKINAENLKKTISVQRNVFIKQNTTQKASTLAGYVVAYKIAKNNKPYSEGEFVKDCKVSMSKIFLCPEKIKEFESVSLSRKTVTTRIDAIASNLSIQFRQSIENFKYFSVTMDESTDRSDTAQL</sequence>
<dbReference type="OrthoDB" id="6593142at2759"/>
<dbReference type="AlphaFoldDB" id="A0A2S2R4D4"/>
<gene>
    <name evidence="1" type="ORF">g.181215</name>
</gene>
<evidence type="ECO:0000313" key="1">
    <source>
        <dbReference type="EMBL" id="MBY84891.1"/>
    </source>
</evidence>
<dbReference type="PANTHER" id="PTHR45913">
    <property type="entry name" value="EPM2A-INTERACTING PROTEIN 1"/>
    <property type="match status" value="1"/>
</dbReference>
<dbReference type="EMBL" id="GGMS01015688">
    <property type="protein sequence ID" value="MBY84891.1"/>
    <property type="molecule type" value="Transcribed_RNA"/>
</dbReference>
<organism evidence="1">
    <name type="scientific">Sipha flava</name>
    <name type="common">yellow sugarcane aphid</name>
    <dbReference type="NCBI Taxonomy" id="143950"/>
    <lineage>
        <taxon>Eukaryota</taxon>
        <taxon>Metazoa</taxon>
        <taxon>Ecdysozoa</taxon>
        <taxon>Arthropoda</taxon>
        <taxon>Hexapoda</taxon>
        <taxon>Insecta</taxon>
        <taxon>Pterygota</taxon>
        <taxon>Neoptera</taxon>
        <taxon>Paraneoptera</taxon>
        <taxon>Hemiptera</taxon>
        <taxon>Sternorrhyncha</taxon>
        <taxon>Aphidomorpha</taxon>
        <taxon>Aphidoidea</taxon>
        <taxon>Aphididae</taxon>
        <taxon>Sipha</taxon>
    </lineage>
</organism>
<accession>A0A2S2R4D4</accession>
<proteinExistence type="predicted"/>
<protein>
    <submittedName>
        <fullName evidence="1">General transcription factor II-I repeat domain-containing protein 2B</fullName>
    </submittedName>
</protein>
<dbReference type="PANTHER" id="PTHR45913:SF21">
    <property type="entry name" value="DUF4371 DOMAIN-CONTAINING PROTEIN"/>
    <property type="match status" value="1"/>
</dbReference>
<reference evidence="1" key="1">
    <citation type="submission" date="2018-04" db="EMBL/GenBank/DDBJ databases">
        <title>Transcriptome assembly of Sipha flava.</title>
        <authorList>
            <person name="Scully E.D."/>
            <person name="Geib S.M."/>
            <person name="Palmer N.A."/>
            <person name="Koch K."/>
            <person name="Bradshaw J."/>
            <person name="Heng-Moss T."/>
            <person name="Sarath G."/>
        </authorList>
    </citation>
    <scope>NUCLEOTIDE SEQUENCE</scope>
</reference>
<name>A0A2S2R4D4_9HEMI</name>